<dbReference type="InterPro" id="IPR001173">
    <property type="entry name" value="Glyco_trans_2-like"/>
</dbReference>
<comment type="caution">
    <text evidence="2">The sequence shown here is derived from an EMBL/GenBank/DDBJ whole genome shotgun (WGS) entry which is preliminary data.</text>
</comment>
<dbReference type="Pfam" id="PF00535">
    <property type="entry name" value="Glycos_transf_2"/>
    <property type="match status" value="1"/>
</dbReference>
<dbReference type="PANTHER" id="PTHR43630">
    <property type="entry name" value="POLY-BETA-1,6-N-ACETYL-D-GLUCOSAMINE SYNTHASE"/>
    <property type="match status" value="1"/>
</dbReference>
<organism evidence="2">
    <name type="scientific">hydrocarbon metagenome</name>
    <dbReference type="NCBI Taxonomy" id="938273"/>
    <lineage>
        <taxon>unclassified sequences</taxon>
        <taxon>metagenomes</taxon>
        <taxon>ecological metagenomes</taxon>
    </lineage>
</organism>
<reference evidence="2" key="1">
    <citation type="journal article" date="2015" name="Proc. Natl. Acad. Sci. U.S.A.">
        <title>Networks of energetic and metabolic interactions define dynamics in microbial communities.</title>
        <authorList>
            <person name="Embree M."/>
            <person name="Liu J.K."/>
            <person name="Al-Bassam M.M."/>
            <person name="Zengler K."/>
        </authorList>
    </citation>
    <scope>NUCLEOTIDE SEQUENCE</scope>
</reference>
<protein>
    <submittedName>
        <fullName evidence="2">Glycosyl transferase, group 2 family protein</fullName>
    </submittedName>
</protein>
<keyword evidence="2" id="KW-0808">Transferase</keyword>
<gene>
    <name evidence="2" type="ORF">ASZ90_006052</name>
</gene>
<dbReference type="AlphaFoldDB" id="A0A0W8FTN4"/>
<evidence type="ECO:0000259" key="1">
    <source>
        <dbReference type="Pfam" id="PF00535"/>
    </source>
</evidence>
<name>A0A0W8FTN4_9ZZZZ</name>
<sequence>MGKNPLSVAIITKNEEDNILSCLQSISFAGQIVVVDSGSTDNTLKIAADFGCEIYSEEWRGFGPQKQLAIEKCRLPWILVLDADERIPPDAADIIKKIVTNPDVKETGFSFPRKNYFQGRWIKHAGWWPDRIIRLFRKGAGKMSNAVVHESVEVEGDIGVLDTVIEHYTESRLSKIIQKIDRYSTLGAETAFKEGKNCTTGGAFLRAFFTFVQDYFFRLGILDGMPGLTLAVTDSVNKFFKYAKLSELNKKNRGVVNDR</sequence>
<dbReference type="EMBL" id="LNQE01000859">
    <property type="protein sequence ID" value="KUG24161.1"/>
    <property type="molecule type" value="Genomic_DNA"/>
</dbReference>
<accession>A0A0W8FTN4</accession>
<proteinExistence type="predicted"/>
<dbReference type="Gene3D" id="3.90.550.10">
    <property type="entry name" value="Spore Coat Polysaccharide Biosynthesis Protein SpsA, Chain A"/>
    <property type="match status" value="1"/>
</dbReference>
<feature type="domain" description="Glycosyltransferase 2-like" evidence="1">
    <location>
        <begin position="7"/>
        <end position="128"/>
    </location>
</feature>
<dbReference type="GO" id="GO:0016740">
    <property type="term" value="F:transferase activity"/>
    <property type="evidence" value="ECO:0007669"/>
    <property type="project" value="UniProtKB-KW"/>
</dbReference>
<dbReference type="InterPro" id="IPR029044">
    <property type="entry name" value="Nucleotide-diphossugar_trans"/>
</dbReference>
<dbReference type="SUPFAM" id="SSF53448">
    <property type="entry name" value="Nucleotide-diphospho-sugar transferases"/>
    <property type="match status" value="1"/>
</dbReference>
<dbReference type="PANTHER" id="PTHR43630:SF2">
    <property type="entry name" value="GLYCOSYLTRANSFERASE"/>
    <property type="match status" value="1"/>
</dbReference>
<evidence type="ECO:0000313" key="2">
    <source>
        <dbReference type="EMBL" id="KUG24161.1"/>
    </source>
</evidence>
<dbReference type="CDD" id="cd02511">
    <property type="entry name" value="Beta4Glucosyltransferase"/>
    <property type="match status" value="1"/>
</dbReference>